<feature type="compositionally biased region" description="Basic and acidic residues" evidence="3">
    <location>
        <begin position="229"/>
        <end position="240"/>
    </location>
</feature>
<dbReference type="InterPro" id="IPR036869">
    <property type="entry name" value="J_dom_sf"/>
</dbReference>
<dbReference type="AlphaFoldDB" id="A0AAV8U074"/>
<feature type="coiled-coil region" evidence="2">
    <location>
        <begin position="873"/>
        <end position="920"/>
    </location>
</feature>
<evidence type="ECO:0000256" key="3">
    <source>
        <dbReference type="SAM" id="MobiDB-lite"/>
    </source>
</evidence>
<proteinExistence type="predicted"/>
<feature type="region of interest" description="Disordered" evidence="3">
    <location>
        <begin position="609"/>
        <end position="723"/>
    </location>
</feature>
<evidence type="ECO:0000256" key="1">
    <source>
        <dbReference type="ARBA" id="ARBA00023054"/>
    </source>
</evidence>
<dbReference type="Gene3D" id="1.10.287.110">
    <property type="entry name" value="DnaJ domain"/>
    <property type="match status" value="1"/>
</dbReference>
<dbReference type="GO" id="GO:0031982">
    <property type="term" value="C:vesicle"/>
    <property type="evidence" value="ECO:0007669"/>
    <property type="project" value="TreeGrafter"/>
</dbReference>
<dbReference type="GO" id="GO:0005737">
    <property type="term" value="C:cytoplasm"/>
    <property type="evidence" value="ECO:0007669"/>
    <property type="project" value="TreeGrafter"/>
</dbReference>
<dbReference type="GO" id="GO:0030276">
    <property type="term" value="F:clathrin binding"/>
    <property type="evidence" value="ECO:0007669"/>
    <property type="project" value="TreeGrafter"/>
</dbReference>
<comment type="caution">
    <text evidence="4">The sequence shown here is derived from an EMBL/GenBank/DDBJ whole genome shotgun (WGS) entry which is preliminary data.</text>
</comment>
<feature type="compositionally biased region" description="Acidic residues" evidence="3">
    <location>
        <begin position="403"/>
        <end position="414"/>
    </location>
</feature>
<dbReference type="GO" id="GO:0072318">
    <property type="term" value="P:clathrin coat disassembly"/>
    <property type="evidence" value="ECO:0007669"/>
    <property type="project" value="TreeGrafter"/>
</dbReference>
<feature type="compositionally biased region" description="Basic and acidic residues" evidence="3">
    <location>
        <begin position="764"/>
        <end position="773"/>
    </location>
</feature>
<protein>
    <recommendedName>
        <fullName evidence="6">J domain-containing protein</fullName>
    </recommendedName>
</protein>
<feature type="compositionally biased region" description="Basic and acidic residues" evidence="3">
    <location>
        <begin position="783"/>
        <end position="830"/>
    </location>
</feature>
<dbReference type="PANTHER" id="PTHR23172">
    <property type="entry name" value="AUXILIN/CYCLIN G-ASSOCIATED KINASE-RELATED"/>
    <property type="match status" value="1"/>
</dbReference>
<feature type="compositionally biased region" description="Basic and acidic residues" evidence="3">
    <location>
        <begin position="680"/>
        <end position="723"/>
    </location>
</feature>
<evidence type="ECO:0000256" key="2">
    <source>
        <dbReference type="SAM" id="Coils"/>
    </source>
</evidence>
<evidence type="ECO:0008006" key="6">
    <source>
        <dbReference type="Google" id="ProtNLM"/>
    </source>
</evidence>
<gene>
    <name evidence="4" type="ORF">K2173_027833</name>
</gene>
<dbReference type="SUPFAM" id="SSF46565">
    <property type="entry name" value="Chaperone J-domain"/>
    <property type="match status" value="1"/>
</dbReference>
<feature type="compositionally biased region" description="Basic and acidic residues" evidence="3">
    <location>
        <begin position="837"/>
        <end position="849"/>
    </location>
</feature>
<dbReference type="EMBL" id="JAIWQS010000002">
    <property type="protein sequence ID" value="KAJ8772656.1"/>
    <property type="molecule type" value="Genomic_DNA"/>
</dbReference>
<dbReference type="GO" id="GO:0072583">
    <property type="term" value="P:clathrin-dependent endocytosis"/>
    <property type="evidence" value="ECO:0007669"/>
    <property type="project" value="TreeGrafter"/>
</dbReference>
<feature type="compositionally biased region" description="Basic and acidic residues" evidence="3">
    <location>
        <begin position="655"/>
        <end position="670"/>
    </location>
</feature>
<feature type="compositionally biased region" description="Basic and acidic residues" evidence="3">
    <location>
        <begin position="385"/>
        <end position="396"/>
    </location>
</feature>
<sequence>MKKSSSVLVEAKNTELKSFQMHHRLEQPEAGEVPKTFSELAYDGQLMATELKLEQVDNEIYEMPFANAVEWSKKMKIEENIEKPKEQNKTTKALKEDAKMYKFENELNPFKKLFEWNIFANIVKSAKELHHKDENEEKVMVADEDEGAHHISKLSFEEVNSNPKNVHEPEEITKHEIPDLEDSIDMEEPKEFQNWVEFEKKQAEKYHEEDVKIGMDEVTMSADVVNWEKENEKGHEEARNDTVMGEGTEKKLTEDDKDGLVQDEEDCEKSMREDGKINGGDQLKEVKDIEKSLEDNILMNETEERGERVYEKVESERIILEMQQSTEDEKNLDAMQQAFGYNGISFEVVDVYDQHETEDVVRTHDAVGHERNLEGTEVTSGLMTMEEHEKEKDRSESYSLAVDQEDEMEEKESDDCTGLAQVLTGLQGINDQVDTCEILVIDKSGEYLGQIESNFEQKEKEDHMTGYTGVCSQEKDFTEMPCELDENCVDSEESDSDIVSNCEENEKNFIPIHSNIWLGNRIATENAFGTENCSQEVPCELGETHDDLNKSEDENCVDSEESDIVSNCEENEKNFMPIDSNIWLGNRIATENAFGTENCSQEVPCELGETHEEVNKSELSASNKTDDTYFESSPDRRQANAHIDAETSQKPCPLEQRETITEISEEKKTNESSCEEGDDHDQMLTREEKEAEDNFEKEVKMEKESPKQKEAKNRDMEKEKERIVVERAIREARERAFAEAKERAERAAAEKAAAAAATKAQKRVTSEARDRLENPSTQTNHKSTAEKASLEAKLKAERVAVERATAEARERALEKAMSEKARNKSDRSTTDKFSGASRDDGATSEDQQKKGQVPSSSSYPSRGANDELDQRCKDTLERNQRTADRTAKALSEKNMRDLLVQKEQAERNRLAETLDAEVKRWSSGKERNLRALLSTLQYILGPDSGWKPIPLTDLVPTAAVKKAYRKATLFVHPDKLQQRGASIQQKYTCEKVFDLLKEAWNKFNSEEL</sequence>
<evidence type="ECO:0000313" key="5">
    <source>
        <dbReference type="Proteomes" id="UP001159364"/>
    </source>
</evidence>
<feature type="region of interest" description="Disordered" evidence="3">
    <location>
        <begin position="229"/>
        <end position="283"/>
    </location>
</feature>
<feature type="compositionally biased region" description="Basic and acidic residues" evidence="3">
    <location>
        <begin position="268"/>
        <end position="283"/>
    </location>
</feature>
<feature type="compositionally biased region" description="Low complexity" evidence="3">
    <location>
        <begin position="750"/>
        <end position="759"/>
    </location>
</feature>
<feature type="region of interest" description="Disordered" evidence="3">
    <location>
        <begin position="377"/>
        <end position="414"/>
    </location>
</feature>
<dbReference type="Proteomes" id="UP001159364">
    <property type="component" value="Linkage Group LG02"/>
</dbReference>
<dbReference type="FunFam" id="1.10.287.110:FF:000009">
    <property type="entry name" value="Auxilin-related protein 1"/>
    <property type="match status" value="1"/>
</dbReference>
<keyword evidence="5" id="KW-1185">Reference proteome</keyword>
<evidence type="ECO:0000313" key="4">
    <source>
        <dbReference type="EMBL" id="KAJ8772656.1"/>
    </source>
</evidence>
<accession>A0AAV8U074</accession>
<reference evidence="4 5" key="1">
    <citation type="submission" date="2021-09" db="EMBL/GenBank/DDBJ databases">
        <title>Genomic insights and catalytic innovation underlie evolution of tropane alkaloids biosynthesis.</title>
        <authorList>
            <person name="Wang Y.-J."/>
            <person name="Tian T."/>
            <person name="Huang J.-P."/>
            <person name="Huang S.-X."/>
        </authorList>
    </citation>
    <scope>NUCLEOTIDE SEQUENCE [LARGE SCALE GENOMIC DNA]</scope>
    <source>
        <strain evidence="4">KIB-2018</strain>
        <tissue evidence="4">Leaf</tissue>
    </source>
</reference>
<name>A0AAV8U074_9ROSI</name>
<dbReference type="PANTHER" id="PTHR23172:SF91">
    <property type="entry name" value="J DOMAIN-CONTAINING PROTEIN"/>
    <property type="match status" value="1"/>
</dbReference>
<organism evidence="4 5">
    <name type="scientific">Erythroxylum novogranatense</name>
    <dbReference type="NCBI Taxonomy" id="1862640"/>
    <lineage>
        <taxon>Eukaryota</taxon>
        <taxon>Viridiplantae</taxon>
        <taxon>Streptophyta</taxon>
        <taxon>Embryophyta</taxon>
        <taxon>Tracheophyta</taxon>
        <taxon>Spermatophyta</taxon>
        <taxon>Magnoliopsida</taxon>
        <taxon>eudicotyledons</taxon>
        <taxon>Gunneridae</taxon>
        <taxon>Pentapetalae</taxon>
        <taxon>rosids</taxon>
        <taxon>fabids</taxon>
        <taxon>Malpighiales</taxon>
        <taxon>Erythroxylaceae</taxon>
        <taxon>Erythroxylum</taxon>
    </lineage>
</organism>
<feature type="compositionally biased region" description="Basic and acidic residues" evidence="3">
    <location>
        <begin position="633"/>
        <end position="647"/>
    </location>
</feature>
<feature type="region of interest" description="Disordered" evidence="3">
    <location>
        <begin position="736"/>
        <end position="868"/>
    </location>
</feature>
<feature type="compositionally biased region" description="Basic and acidic residues" evidence="3">
    <location>
        <begin position="736"/>
        <end position="749"/>
    </location>
</feature>
<keyword evidence="1 2" id="KW-0175">Coiled coil</keyword>
<feature type="compositionally biased region" description="Basic and acidic residues" evidence="3">
    <location>
        <begin position="247"/>
        <end position="260"/>
    </location>
</feature>